<dbReference type="RefSeq" id="WP_109812631.1">
    <property type="nucleotide sequence ID" value="NZ_QGKU01000048.1"/>
</dbReference>
<dbReference type="PROSITE" id="PS51257">
    <property type="entry name" value="PROKAR_LIPOPROTEIN"/>
    <property type="match status" value="1"/>
</dbReference>
<gene>
    <name evidence="2" type="ORF">DKT77_15760</name>
</gene>
<name>A0A2V2L880_9RHOB</name>
<comment type="caution">
    <text evidence="2">The sequence shown here is derived from an EMBL/GenBank/DDBJ whole genome shotgun (WGS) entry which is preliminary data.</text>
</comment>
<feature type="signal peptide" evidence="1">
    <location>
        <begin position="1"/>
        <end position="22"/>
    </location>
</feature>
<dbReference type="Proteomes" id="UP000245680">
    <property type="component" value="Unassembled WGS sequence"/>
</dbReference>
<evidence type="ECO:0000313" key="3">
    <source>
        <dbReference type="Proteomes" id="UP000245680"/>
    </source>
</evidence>
<dbReference type="Pfam" id="PF10973">
    <property type="entry name" value="DUF2799"/>
    <property type="match status" value="1"/>
</dbReference>
<organism evidence="2 3">
    <name type="scientific">Meridianimarinicoccus roseus</name>
    <dbReference type="NCBI Taxonomy" id="2072018"/>
    <lineage>
        <taxon>Bacteria</taxon>
        <taxon>Pseudomonadati</taxon>
        <taxon>Pseudomonadota</taxon>
        <taxon>Alphaproteobacteria</taxon>
        <taxon>Rhodobacterales</taxon>
        <taxon>Paracoccaceae</taxon>
        <taxon>Meridianimarinicoccus</taxon>
    </lineage>
</organism>
<accession>A0A2V2L880</accession>
<reference evidence="2 3" key="1">
    <citation type="submission" date="2018-05" db="EMBL/GenBank/DDBJ databases">
        <title>Rhodobacteraceae gen. nov., sp. nov. isolated from sea water.</title>
        <authorList>
            <person name="Ren Y."/>
        </authorList>
    </citation>
    <scope>NUCLEOTIDE SEQUENCE [LARGE SCALE GENOMIC DNA]</scope>
    <source>
        <strain evidence="2 3">TG-679</strain>
    </source>
</reference>
<evidence type="ECO:0000256" key="1">
    <source>
        <dbReference type="SAM" id="SignalP"/>
    </source>
</evidence>
<evidence type="ECO:0008006" key="4">
    <source>
        <dbReference type="Google" id="ProtNLM"/>
    </source>
</evidence>
<keyword evidence="3" id="KW-1185">Reference proteome</keyword>
<dbReference type="EMBL" id="QGKU01000048">
    <property type="protein sequence ID" value="PWR01590.1"/>
    <property type="molecule type" value="Genomic_DNA"/>
</dbReference>
<feature type="chain" id="PRO_5015995405" description="DUF2799 domain-containing protein" evidence="1">
    <location>
        <begin position="23"/>
        <end position="180"/>
    </location>
</feature>
<protein>
    <recommendedName>
        <fullName evidence="4">DUF2799 domain-containing protein</fullName>
    </recommendedName>
</protein>
<evidence type="ECO:0000313" key="2">
    <source>
        <dbReference type="EMBL" id="PWR01590.1"/>
    </source>
</evidence>
<dbReference type="AlphaFoldDB" id="A0A2V2L880"/>
<dbReference type="OrthoDB" id="5917215at2"/>
<sequence>MMGWIWRCFAALVLLSALAACASLSKEECRGGDWRGIGFTDGANGRGPEHIERHRKACAKVDVVPDMAAWLEGRKAGLQSYCTPAKAYDVGRSGGSIAPYCSGAQLAQMRPAHDHGMAWWETQQDINALRSDLNEVERLIIALPADAGAARSRLTSERWRIERRLRSAELRQSRYASWPR</sequence>
<dbReference type="InterPro" id="IPR021242">
    <property type="entry name" value="DUF2799"/>
</dbReference>
<proteinExistence type="predicted"/>
<keyword evidence="1" id="KW-0732">Signal</keyword>